<feature type="domain" description="FHA" evidence="1">
    <location>
        <begin position="266"/>
        <end position="315"/>
    </location>
</feature>
<evidence type="ECO:0000313" key="2">
    <source>
        <dbReference type="EMBL" id="NRF65605.1"/>
    </source>
</evidence>
<sequence length="505" mass="53412">MSLKSWVIHRVRRAQRLKGLLSRVDLPPRDTAFEPSLAAFGESESPGHAAPGPAAERRAIEPTLAAAAHLGAYAPLIGAVRAELEHFIVSQLRLHLAIADRDRFVLTSIAVHCSGDDDAARERLQQFMREFKPEQVKRYLAREVIAGLPNAAAIDLSQFAGLADARGGAAEAAGAPGAAEDYADLLATLADPRPPGLAPAYEVELIGRWSEVDTAPAATAAPVQRPAVVSSAPLTPLAGQRCEFDVEDADGRRRVVLPTVVPGRRYVIGKGEGCDIVLRGTYTSRRHAELWIDDGSWWVGDAGSTNGVRIEGRRDAPATGDGAPPLRLADGARLVLSARGDGPAADYPRLALRAAAAAPPITPIAEVPQRMPQRVPRTPLTAIHGVAPPAAAFSIAMTTPSGATVVLALRAEALPVSVGRSRNQSLVVDRRHDGVSGHHLDVIALDAQDDGVLLQVHGDNGVLLDGVRHDAGTRVRWRIGETLVLGAVAPADVGCVLQLRRSARD</sequence>
<name>A0ABX2ECN7_9BURK</name>
<comment type="caution">
    <text evidence="2">The sequence shown here is derived from an EMBL/GenBank/DDBJ whole genome shotgun (WGS) entry which is preliminary data.</text>
</comment>
<dbReference type="Gene3D" id="2.60.200.20">
    <property type="match status" value="2"/>
</dbReference>
<protein>
    <submittedName>
        <fullName evidence="2">FHA domain-containing protein</fullName>
    </submittedName>
</protein>
<feature type="domain" description="FHA" evidence="1">
    <location>
        <begin position="416"/>
        <end position="469"/>
    </location>
</feature>
<dbReference type="CDD" id="cd00060">
    <property type="entry name" value="FHA"/>
    <property type="match status" value="1"/>
</dbReference>
<dbReference type="SUPFAM" id="SSF49879">
    <property type="entry name" value="SMAD/FHA domain"/>
    <property type="match status" value="2"/>
</dbReference>
<dbReference type="SMART" id="SM00240">
    <property type="entry name" value="FHA"/>
    <property type="match status" value="2"/>
</dbReference>
<keyword evidence="3" id="KW-1185">Reference proteome</keyword>
<dbReference type="Pfam" id="PF00498">
    <property type="entry name" value="FHA"/>
    <property type="match status" value="2"/>
</dbReference>
<evidence type="ECO:0000259" key="1">
    <source>
        <dbReference type="PROSITE" id="PS50006"/>
    </source>
</evidence>
<gene>
    <name evidence="2" type="ORF">HLB44_01275</name>
</gene>
<accession>A0ABX2ECN7</accession>
<organism evidence="2 3">
    <name type="scientific">Pseudaquabacterium terrae</name>
    <dbReference type="NCBI Taxonomy" id="2732868"/>
    <lineage>
        <taxon>Bacteria</taxon>
        <taxon>Pseudomonadati</taxon>
        <taxon>Pseudomonadota</taxon>
        <taxon>Betaproteobacteria</taxon>
        <taxon>Burkholderiales</taxon>
        <taxon>Sphaerotilaceae</taxon>
        <taxon>Pseudaquabacterium</taxon>
    </lineage>
</organism>
<dbReference type="InterPro" id="IPR000253">
    <property type="entry name" value="FHA_dom"/>
</dbReference>
<dbReference type="Proteomes" id="UP000737171">
    <property type="component" value="Unassembled WGS sequence"/>
</dbReference>
<proteinExistence type="predicted"/>
<evidence type="ECO:0000313" key="3">
    <source>
        <dbReference type="Proteomes" id="UP000737171"/>
    </source>
</evidence>
<dbReference type="InterPro" id="IPR008984">
    <property type="entry name" value="SMAD_FHA_dom_sf"/>
</dbReference>
<dbReference type="EMBL" id="JABRWJ010000001">
    <property type="protein sequence ID" value="NRF65605.1"/>
    <property type="molecule type" value="Genomic_DNA"/>
</dbReference>
<dbReference type="RefSeq" id="WP_173119801.1">
    <property type="nucleotide sequence ID" value="NZ_JABRWJ010000001.1"/>
</dbReference>
<reference evidence="2 3" key="1">
    <citation type="submission" date="2020-05" db="EMBL/GenBank/DDBJ databases">
        <title>Aquincola sp. isolate from soil.</title>
        <authorList>
            <person name="Han J."/>
            <person name="Kim D.-U."/>
        </authorList>
    </citation>
    <scope>NUCLEOTIDE SEQUENCE [LARGE SCALE GENOMIC DNA]</scope>
    <source>
        <strain evidence="2 3">S2</strain>
    </source>
</reference>
<dbReference type="PROSITE" id="PS50006">
    <property type="entry name" value="FHA_DOMAIN"/>
    <property type="match status" value="2"/>
</dbReference>